<name>A0A4C1VCW2_EUMVA</name>
<proteinExistence type="predicted"/>
<protein>
    <submittedName>
        <fullName evidence="1">Uncharacterized protein</fullName>
    </submittedName>
</protein>
<gene>
    <name evidence="1" type="ORF">EVAR_88054_1</name>
</gene>
<keyword evidence="2" id="KW-1185">Reference proteome</keyword>
<sequence>MKTLILCPGVACKLLKPVKRVVTASYIYTSYPPAAWPAWRHNVFYSSIDIAVGSNFAPASICEYGTVADYDSGHAIDSSPGFILQFDPGYISNFGPGFESRFCATPRSQFSTGYPIVWPKAGQMLVSKLNIDYILLGDSVAFNE</sequence>
<comment type="caution">
    <text evidence="1">The sequence shown here is derived from an EMBL/GenBank/DDBJ whole genome shotgun (WGS) entry which is preliminary data.</text>
</comment>
<accession>A0A4C1VCW2</accession>
<evidence type="ECO:0000313" key="2">
    <source>
        <dbReference type="Proteomes" id="UP000299102"/>
    </source>
</evidence>
<dbReference type="AlphaFoldDB" id="A0A4C1VCW2"/>
<dbReference type="EMBL" id="BGZK01000318">
    <property type="protein sequence ID" value="GBP36473.1"/>
    <property type="molecule type" value="Genomic_DNA"/>
</dbReference>
<dbReference type="Proteomes" id="UP000299102">
    <property type="component" value="Unassembled WGS sequence"/>
</dbReference>
<organism evidence="1 2">
    <name type="scientific">Eumeta variegata</name>
    <name type="common">Bagworm moth</name>
    <name type="synonym">Eumeta japonica</name>
    <dbReference type="NCBI Taxonomy" id="151549"/>
    <lineage>
        <taxon>Eukaryota</taxon>
        <taxon>Metazoa</taxon>
        <taxon>Ecdysozoa</taxon>
        <taxon>Arthropoda</taxon>
        <taxon>Hexapoda</taxon>
        <taxon>Insecta</taxon>
        <taxon>Pterygota</taxon>
        <taxon>Neoptera</taxon>
        <taxon>Endopterygota</taxon>
        <taxon>Lepidoptera</taxon>
        <taxon>Glossata</taxon>
        <taxon>Ditrysia</taxon>
        <taxon>Tineoidea</taxon>
        <taxon>Psychidae</taxon>
        <taxon>Oiketicinae</taxon>
        <taxon>Eumeta</taxon>
    </lineage>
</organism>
<reference evidence="1 2" key="1">
    <citation type="journal article" date="2019" name="Commun. Biol.">
        <title>The bagworm genome reveals a unique fibroin gene that provides high tensile strength.</title>
        <authorList>
            <person name="Kono N."/>
            <person name="Nakamura H."/>
            <person name="Ohtoshi R."/>
            <person name="Tomita M."/>
            <person name="Numata K."/>
            <person name="Arakawa K."/>
        </authorList>
    </citation>
    <scope>NUCLEOTIDE SEQUENCE [LARGE SCALE GENOMIC DNA]</scope>
</reference>
<evidence type="ECO:0000313" key="1">
    <source>
        <dbReference type="EMBL" id="GBP36473.1"/>
    </source>
</evidence>